<evidence type="ECO:0000313" key="8">
    <source>
        <dbReference type="Proteomes" id="UP000005741"/>
    </source>
</evidence>
<evidence type="ECO:0000256" key="5">
    <source>
        <dbReference type="ARBA" id="ARBA00022801"/>
    </source>
</evidence>
<evidence type="ECO:0000256" key="3">
    <source>
        <dbReference type="ARBA" id="ARBA00022722"/>
    </source>
</evidence>
<protein>
    <recommendedName>
        <fullName evidence="9">DUF86 domain-containing protein</fullName>
    </recommendedName>
</protein>
<evidence type="ECO:0000256" key="1">
    <source>
        <dbReference type="ARBA" id="ARBA00022553"/>
    </source>
</evidence>
<dbReference type="GO" id="GO:0110001">
    <property type="term" value="C:toxin-antitoxin complex"/>
    <property type="evidence" value="ECO:0007669"/>
    <property type="project" value="InterPro"/>
</dbReference>
<keyword evidence="4" id="KW-0547">Nucleotide-binding</keyword>
<keyword evidence="8" id="KW-1185">Reference proteome</keyword>
<dbReference type="GO" id="GO:0004540">
    <property type="term" value="F:RNA nuclease activity"/>
    <property type="evidence" value="ECO:0007669"/>
    <property type="project" value="InterPro"/>
</dbReference>
<evidence type="ECO:0000256" key="4">
    <source>
        <dbReference type="ARBA" id="ARBA00022741"/>
    </source>
</evidence>
<dbReference type="Gene3D" id="1.20.120.580">
    <property type="entry name" value="bsu32300-like"/>
    <property type="match status" value="1"/>
</dbReference>
<dbReference type="EMBL" id="CM001436">
    <property type="protein sequence ID" value="EHQ35069.1"/>
    <property type="molecule type" value="Genomic_DNA"/>
</dbReference>
<dbReference type="PANTHER" id="PTHR34139:SF1">
    <property type="entry name" value="RNASE MJ1380-RELATED"/>
    <property type="match status" value="1"/>
</dbReference>
<dbReference type="STRING" id="937775.Metlim_0947"/>
<keyword evidence="5" id="KW-0378">Hydrolase</keyword>
<dbReference type="InParanoid" id="H1YYH1"/>
<evidence type="ECO:0000256" key="6">
    <source>
        <dbReference type="ARBA" id="ARBA00024207"/>
    </source>
</evidence>
<sequence length="124" mass="14685">MLKSREIFLRHILDEMLFLHEYSSGITFDDLVGDEVLKRSFLRSIEVIGEAAKNIPLDYREKHPKLPWKDMAGMRNRLIHAYFSVDWEIVWNVVSDEIPSFIPIIRQLIDSCNNHNFTKPENNR</sequence>
<evidence type="ECO:0008006" key="9">
    <source>
        <dbReference type="Google" id="ProtNLM"/>
    </source>
</evidence>
<keyword evidence="3" id="KW-0540">Nuclease</keyword>
<dbReference type="RefSeq" id="WP_004076800.1">
    <property type="nucleotide sequence ID" value="NZ_CM001436.1"/>
</dbReference>
<organism evidence="7 8">
    <name type="scientific">Methanoplanus limicola DSM 2279</name>
    <dbReference type="NCBI Taxonomy" id="937775"/>
    <lineage>
        <taxon>Archaea</taxon>
        <taxon>Methanobacteriati</taxon>
        <taxon>Methanobacteriota</taxon>
        <taxon>Stenosarchaea group</taxon>
        <taxon>Methanomicrobia</taxon>
        <taxon>Methanomicrobiales</taxon>
        <taxon>Methanomicrobiaceae</taxon>
        <taxon>Methanoplanus</taxon>
    </lineage>
</organism>
<comment type="similarity">
    <text evidence="6">Belongs to the HepT RNase toxin family.</text>
</comment>
<dbReference type="PANTHER" id="PTHR34139">
    <property type="entry name" value="UPF0331 PROTEIN MJ0127"/>
    <property type="match status" value="1"/>
</dbReference>
<dbReference type="Pfam" id="PF01934">
    <property type="entry name" value="HepT-like"/>
    <property type="match status" value="1"/>
</dbReference>
<dbReference type="GO" id="GO:0000166">
    <property type="term" value="F:nucleotide binding"/>
    <property type="evidence" value="ECO:0007669"/>
    <property type="project" value="UniProtKB-KW"/>
</dbReference>
<proteinExistence type="inferred from homology"/>
<dbReference type="InterPro" id="IPR051813">
    <property type="entry name" value="HepT_RNase_toxin"/>
</dbReference>
<reference evidence="7 8" key="1">
    <citation type="submission" date="2011-10" db="EMBL/GenBank/DDBJ databases">
        <title>The Improved High-Quality Draft genome of Methanoplanus limicola DSM 2279.</title>
        <authorList>
            <consortium name="US DOE Joint Genome Institute (JGI-PGF)"/>
            <person name="Lucas S."/>
            <person name="Copeland A."/>
            <person name="Lapidus A."/>
            <person name="Glavina del Rio T."/>
            <person name="Dalin E."/>
            <person name="Tice H."/>
            <person name="Bruce D."/>
            <person name="Goodwin L."/>
            <person name="Pitluck S."/>
            <person name="Peters L."/>
            <person name="Mikhailova N."/>
            <person name="Lu M."/>
            <person name="Kyrpides N."/>
            <person name="Mavromatis K."/>
            <person name="Ivanova N."/>
            <person name="Markowitz V."/>
            <person name="Cheng J.-F."/>
            <person name="Hugenholtz P."/>
            <person name="Woyke T."/>
            <person name="Wu D."/>
            <person name="Wirth R."/>
            <person name="Brambilla E.-M."/>
            <person name="Klenk H.-P."/>
            <person name="Eisen J.A."/>
        </authorList>
    </citation>
    <scope>NUCLEOTIDE SEQUENCE [LARGE SCALE GENOMIC DNA]</scope>
    <source>
        <strain evidence="7 8">DSM 2279</strain>
    </source>
</reference>
<name>H1YYH1_9EURY</name>
<dbReference type="FunCoup" id="H1YYH1">
    <property type="interactions" value="1"/>
</dbReference>
<evidence type="ECO:0000313" key="7">
    <source>
        <dbReference type="EMBL" id="EHQ35069.1"/>
    </source>
</evidence>
<gene>
    <name evidence="7" type="ORF">Metlim_0947</name>
</gene>
<dbReference type="InterPro" id="IPR008201">
    <property type="entry name" value="HepT-like"/>
</dbReference>
<keyword evidence="2" id="KW-1277">Toxin-antitoxin system</keyword>
<dbReference type="Proteomes" id="UP000005741">
    <property type="component" value="Chromosome"/>
</dbReference>
<dbReference type="GO" id="GO:0016787">
    <property type="term" value="F:hydrolase activity"/>
    <property type="evidence" value="ECO:0007669"/>
    <property type="project" value="UniProtKB-KW"/>
</dbReference>
<dbReference type="AlphaFoldDB" id="H1YYH1"/>
<accession>H1YYH1</accession>
<evidence type="ECO:0000256" key="2">
    <source>
        <dbReference type="ARBA" id="ARBA00022649"/>
    </source>
</evidence>
<dbReference type="InterPro" id="IPR037038">
    <property type="entry name" value="HepT-like_sf"/>
</dbReference>
<keyword evidence="1" id="KW-0597">Phosphoprotein</keyword>
<dbReference type="HOGENOM" id="CLU_142825_3_3_2"/>